<name>A0A0A8ZNI1_ARUDO</name>
<reference evidence="1" key="2">
    <citation type="journal article" date="2015" name="Data Brief">
        <title>Shoot transcriptome of the giant reed, Arundo donax.</title>
        <authorList>
            <person name="Barrero R.A."/>
            <person name="Guerrero F.D."/>
            <person name="Moolhuijzen P."/>
            <person name="Goolsby J.A."/>
            <person name="Tidwell J."/>
            <person name="Bellgard S.E."/>
            <person name="Bellgard M.I."/>
        </authorList>
    </citation>
    <scope>NUCLEOTIDE SEQUENCE</scope>
    <source>
        <tissue evidence="1">Shoot tissue taken approximately 20 cm above the soil surface</tissue>
    </source>
</reference>
<sequence>MVLLESCIPGAKSWDFLDICNKFQNENNNYISKNL</sequence>
<organism evidence="1">
    <name type="scientific">Arundo donax</name>
    <name type="common">Giant reed</name>
    <name type="synonym">Donax arundinaceus</name>
    <dbReference type="NCBI Taxonomy" id="35708"/>
    <lineage>
        <taxon>Eukaryota</taxon>
        <taxon>Viridiplantae</taxon>
        <taxon>Streptophyta</taxon>
        <taxon>Embryophyta</taxon>
        <taxon>Tracheophyta</taxon>
        <taxon>Spermatophyta</taxon>
        <taxon>Magnoliopsida</taxon>
        <taxon>Liliopsida</taxon>
        <taxon>Poales</taxon>
        <taxon>Poaceae</taxon>
        <taxon>PACMAD clade</taxon>
        <taxon>Arundinoideae</taxon>
        <taxon>Arundineae</taxon>
        <taxon>Arundo</taxon>
    </lineage>
</organism>
<dbReference type="AlphaFoldDB" id="A0A0A8ZNI1"/>
<accession>A0A0A8ZNI1</accession>
<reference evidence="1" key="1">
    <citation type="submission" date="2014-09" db="EMBL/GenBank/DDBJ databases">
        <authorList>
            <person name="Magalhaes I.L.F."/>
            <person name="Oliveira U."/>
            <person name="Santos F.R."/>
            <person name="Vidigal T.H.D.A."/>
            <person name="Brescovit A.D."/>
            <person name="Santos A.J."/>
        </authorList>
    </citation>
    <scope>NUCLEOTIDE SEQUENCE</scope>
    <source>
        <tissue evidence="1">Shoot tissue taken approximately 20 cm above the soil surface</tissue>
    </source>
</reference>
<proteinExistence type="predicted"/>
<dbReference type="EMBL" id="GBRH01261493">
    <property type="protein sequence ID" value="JAD36402.1"/>
    <property type="molecule type" value="Transcribed_RNA"/>
</dbReference>
<protein>
    <submittedName>
        <fullName evidence="1">Uncharacterized protein</fullName>
    </submittedName>
</protein>
<evidence type="ECO:0000313" key="1">
    <source>
        <dbReference type="EMBL" id="JAD36402.1"/>
    </source>
</evidence>